<evidence type="ECO:0000259" key="6">
    <source>
        <dbReference type="Pfam" id="PF01266"/>
    </source>
</evidence>
<reference evidence="7" key="1">
    <citation type="submission" date="2018-05" db="EMBL/GenBank/DDBJ databases">
        <authorList>
            <person name="Lanie J.A."/>
            <person name="Ng W.-L."/>
            <person name="Kazmierczak K.M."/>
            <person name="Andrzejewski T.M."/>
            <person name="Davidsen T.M."/>
            <person name="Wayne K.J."/>
            <person name="Tettelin H."/>
            <person name="Glass J.I."/>
            <person name="Rusch D."/>
            <person name="Podicherti R."/>
            <person name="Tsui H.-C.T."/>
            <person name="Winkler M.E."/>
        </authorList>
    </citation>
    <scope>NUCLEOTIDE SEQUENCE</scope>
</reference>
<evidence type="ECO:0000256" key="4">
    <source>
        <dbReference type="ARBA" id="ARBA00023002"/>
    </source>
</evidence>
<dbReference type="Gene3D" id="3.30.9.10">
    <property type="entry name" value="D-Amino Acid Oxidase, subunit A, domain 2"/>
    <property type="match status" value="1"/>
</dbReference>
<organism evidence="7">
    <name type="scientific">marine metagenome</name>
    <dbReference type="NCBI Taxonomy" id="408172"/>
    <lineage>
        <taxon>unclassified sequences</taxon>
        <taxon>metagenomes</taxon>
        <taxon>ecological metagenomes</taxon>
    </lineage>
</organism>
<feature type="domain" description="FAD dependent oxidoreductase" evidence="6">
    <location>
        <begin position="7"/>
        <end position="395"/>
    </location>
</feature>
<comment type="cofactor">
    <cofactor evidence="1">
        <name>FAD</name>
        <dbReference type="ChEBI" id="CHEBI:57692"/>
    </cofactor>
</comment>
<keyword evidence="4" id="KW-0560">Oxidoreductase</keyword>
<comment type="similarity">
    <text evidence="5">Belongs to the L2HGDH family.</text>
</comment>
<dbReference type="NCBIfam" id="NF008726">
    <property type="entry name" value="PRK11728.1"/>
    <property type="match status" value="1"/>
</dbReference>
<dbReference type="SUPFAM" id="SSF51905">
    <property type="entry name" value="FAD/NAD(P)-binding domain"/>
    <property type="match status" value="1"/>
</dbReference>
<dbReference type="PANTHER" id="PTHR43104:SF2">
    <property type="entry name" value="L-2-HYDROXYGLUTARATE DEHYDROGENASE, MITOCHONDRIAL"/>
    <property type="match status" value="1"/>
</dbReference>
<proteinExistence type="inferred from homology"/>
<dbReference type="GO" id="GO:0005737">
    <property type="term" value="C:cytoplasm"/>
    <property type="evidence" value="ECO:0007669"/>
    <property type="project" value="TreeGrafter"/>
</dbReference>
<protein>
    <recommendedName>
        <fullName evidence="6">FAD dependent oxidoreductase domain-containing protein</fullName>
    </recommendedName>
</protein>
<dbReference type="Gene3D" id="3.50.50.60">
    <property type="entry name" value="FAD/NAD(P)-binding domain"/>
    <property type="match status" value="1"/>
</dbReference>
<dbReference type="GO" id="GO:0047545">
    <property type="term" value="F:(S)-2-hydroxyglutarate dehydrogenase activity"/>
    <property type="evidence" value="ECO:0007669"/>
    <property type="project" value="TreeGrafter"/>
</dbReference>
<dbReference type="AlphaFoldDB" id="A0A381TC94"/>
<accession>A0A381TC94</accession>
<keyword evidence="2" id="KW-0285">Flavoprotein</keyword>
<evidence type="ECO:0000256" key="1">
    <source>
        <dbReference type="ARBA" id="ARBA00001974"/>
    </source>
</evidence>
<gene>
    <name evidence="7" type="ORF">METZ01_LOCUS65171</name>
</gene>
<evidence type="ECO:0000256" key="5">
    <source>
        <dbReference type="ARBA" id="ARBA00037941"/>
    </source>
</evidence>
<dbReference type="EMBL" id="UINC01004168">
    <property type="protein sequence ID" value="SVA12317.1"/>
    <property type="molecule type" value="Genomic_DNA"/>
</dbReference>
<keyword evidence="3" id="KW-0274">FAD</keyword>
<dbReference type="InterPro" id="IPR006076">
    <property type="entry name" value="FAD-dep_OxRdtase"/>
</dbReference>
<sequence length="403" mass="42684">MARPSFDVVVAGGGILGLATAHALVQRLPGASVAVLEKEPELASHQTGRNSGVIHSGIYYTPGSLKARLAVEGAERMVAFCTEHDIAHDRCGKLVAAIDGDELARLRDLADRAGANGVPVEELSPEGARELEPHLRCAAALHVPSTGRADFRAVAHRLADLVVEAGGSVRTGVRVTGGSPTADGWELATKDGPVSGRFLVACAGLQSDRLARRTGSDPGARIVPFRGEYLDLVGHSADLVSGLIYPVPDPRFPFLGVHLTRGLDGHVHAGPNAVLSLAREGYGRCAVSPRDLFETLAWPGTARLVGRYWRPGLGELRRSLSRRRFAQAARRLVPDLDPADFRRAPSGIRAQALDRSGALLDDFHLVDGERAVHVVNAPSPAATASLAIGEVIAERVLDRIAGR</sequence>
<dbReference type="Pfam" id="PF01266">
    <property type="entry name" value="DAO"/>
    <property type="match status" value="1"/>
</dbReference>
<dbReference type="InterPro" id="IPR036188">
    <property type="entry name" value="FAD/NAD-bd_sf"/>
</dbReference>
<name>A0A381TC94_9ZZZZ</name>
<dbReference type="PANTHER" id="PTHR43104">
    <property type="entry name" value="L-2-HYDROXYGLUTARATE DEHYDROGENASE, MITOCHONDRIAL"/>
    <property type="match status" value="1"/>
</dbReference>
<evidence type="ECO:0000256" key="3">
    <source>
        <dbReference type="ARBA" id="ARBA00022827"/>
    </source>
</evidence>
<evidence type="ECO:0000256" key="2">
    <source>
        <dbReference type="ARBA" id="ARBA00022630"/>
    </source>
</evidence>
<evidence type="ECO:0000313" key="7">
    <source>
        <dbReference type="EMBL" id="SVA12317.1"/>
    </source>
</evidence>